<feature type="domain" description="MurL C-terminal" evidence="1">
    <location>
        <begin position="342"/>
        <end position="417"/>
    </location>
</feature>
<accession>A0A5S9Q790</accession>
<evidence type="ECO:0000313" key="3">
    <source>
        <dbReference type="EMBL" id="CAA0109735.1"/>
    </source>
</evidence>
<proteinExistence type="predicted"/>
<protein>
    <submittedName>
        <fullName evidence="3">Uncharacterized protein</fullName>
    </submittedName>
</protein>
<organism evidence="3 4">
    <name type="scientific">BD1-7 clade bacterium</name>
    <dbReference type="NCBI Taxonomy" id="2029982"/>
    <lineage>
        <taxon>Bacteria</taxon>
        <taxon>Pseudomonadati</taxon>
        <taxon>Pseudomonadota</taxon>
        <taxon>Gammaproteobacteria</taxon>
        <taxon>Cellvibrionales</taxon>
        <taxon>Spongiibacteraceae</taxon>
        <taxon>BD1-7 clade</taxon>
    </lineage>
</organism>
<evidence type="ECO:0000313" key="4">
    <source>
        <dbReference type="Proteomes" id="UP000434580"/>
    </source>
</evidence>
<name>A0A5S9Q790_9GAMM</name>
<evidence type="ECO:0000259" key="2">
    <source>
        <dbReference type="Pfam" id="PF26299"/>
    </source>
</evidence>
<sequence length="479" mass="54996">MINHASPTFDVAVTQITLLDNPLSIHIDYQVADMQFHTHIKYRSIATWQAIHQKLDDAQVERMVALIAAWDAMRYLALGGTTVILPANYALSASDKAAWQHCFLNQFGEWRFKNRITYEKTYPLLQTCSLDTDNQKASKQVRARNNKILLANGGGKDTLLGCVLLSHQSDCEYEFYHGFLPYGGCASTQQYLLEQLSSTFRPDKEPVSIDITDNYCNQGKDFFERHGVFVTDYHVDFSVGHTSNYVGYFPLLVEHGYEVMLFNIEKSADQPNCQWRGDDINHQWCKSTEYRDICTHLYHCLVENSSFKGFKSTIKGFYDTSIYQILSKYPEKLQLTHSCNIDKPWCKQCTKCCFCYLMMTAFCSEETAKNVMQLETSLFTDPNTQSTWQALLCPDQHAWECVASKAECHLACSICIDKGYSYPVLREYLQQDVEHHIKHGMDTFAKIDASQFEYSLFHSLIPRFKTHDVIDATEDTVSA</sequence>
<dbReference type="InterPro" id="IPR058740">
    <property type="entry name" value="MurL_N"/>
</dbReference>
<dbReference type="AlphaFoldDB" id="A0A5S9Q790"/>
<dbReference type="Pfam" id="PF26299">
    <property type="entry name" value="MurL_N"/>
    <property type="match status" value="2"/>
</dbReference>
<dbReference type="EMBL" id="CACSII010000016">
    <property type="protein sequence ID" value="CAA0109735.1"/>
    <property type="molecule type" value="Genomic_DNA"/>
</dbReference>
<dbReference type="Proteomes" id="UP000434580">
    <property type="component" value="Unassembled WGS sequence"/>
</dbReference>
<reference evidence="3 4" key="1">
    <citation type="submission" date="2019-11" db="EMBL/GenBank/DDBJ databases">
        <authorList>
            <person name="Holert J."/>
        </authorList>
    </citation>
    <scope>NUCLEOTIDE SEQUENCE [LARGE SCALE GENOMIC DNA]</scope>
    <source>
        <strain evidence="3">BC5_2</strain>
    </source>
</reference>
<dbReference type="OrthoDB" id="9768152at2"/>
<dbReference type="InterPro" id="IPR058741">
    <property type="entry name" value="MurL_C"/>
</dbReference>
<evidence type="ECO:0000259" key="1">
    <source>
        <dbReference type="Pfam" id="PF26298"/>
    </source>
</evidence>
<dbReference type="Pfam" id="PF26298">
    <property type="entry name" value="MurL_epimerase_C"/>
    <property type="match status" value="1"/>
</dbReference>
<gene>
    <name evidence="3" type="ORF">DPBNPPHM_01314</name>
</gene>
<feature type="domain" description="MurL N-terminal" evidence="2">
    <location>
        <begin position="24"/>
        <end position="168"/>
    </location>
</feature>
<feature type="domain" description="MurL N-terminal" evidence="2">
    <location>
        <begin position="255"/>
        <end position="290"/>
    </location>
</feature>